<dbReference type="Proteomes" id="UP000593568">
    <property type="component" value="Unassembled WGS sequence"/>
</dbReference>
<gene>
    <name evidence="2" type="ORF">Gotri_021910</name>
</gene>
<sequence>MDGTGVVILSMGFFIGLIMLGFVIAAAYASMKDDAEHKEDGVSDADEVLEATKVIVEANNDIAETIGDIDVDETVQDGVRTSRSQEVIDQVMVGRTVVMVSLYTIKGSHNKTYKGLETSWRFPPRGWLKFNVCGVVFEDKAGGGGVLRDEGVARAFFSSPSEAKDAEFAELKSIGVALELYEGMGWATCCPLLIEVGSNVVFKWLSETESRPGKLYYFFAEIERSYLSFEKAEHMGNKMEEAEHMGNKMTFALAKAGVKHLDTFKAW</sequence>
<proteinExistence type="predicted"/>
<name>A0A7J9DE05_9ROSI</name>
<keyword evidence="1" id="KW-0472">Membrane</keyword>
<evidence type="ECO:0000313" key="3">
    <source>
        <dbReference type="Proteomes" id="UP000593568"/>
    </source>
</evidence>
<keyword evidence="3" id="KW-1185">Reference proteome</keyword>
<evidence type="ECO:0000313" key="2">
    <source>
        <dbReference type="EMBL" id="MBA0758962.1"/>
    </source>
</evidence>
<reference evidence="2 3" key="1">
    <citation type="journal article" date="2019" name="Genome Biol. Evol.">
        <title>Insights into the evolution of the New World diploid cottons (Gossypium, subgenus Houzingenia) based on genome sequencing.</title>
        <authorList>
            <person name="Grover C.E."/>
            <person name="Arick M.A. 2nd"/>
            <person name="Thrash A."/>
            <person name="Conover J.L."/>
            <person name="Sanders W.S."/>
            <person name="Peterson D.G."/>
            <person name="Frelichowski J.E."/>
            <person name="Scheffler J.A."/>
            <person name="Scheffler B.E."/>
            <person name="Wendel J.F."/>
        </authorList>
    </citation>
    <scope>NUCLEOTIDE SEQUENCE [LARGE SCALE GENOMIC DNA]</scope>
    <source>
        <strain evidence="2">8</strain>
        <tissue evidence="2">Leaf</tissue>
    </source>
</reference>
<protein>
    <recommendedName>
        <fullName evidence="4">RNase H type-1 domain-containing protein</fullName>
    </recommendedName>
</protein>
<dbReference type="PANTHER" id="PTHR33033:SF69">
    <property type="entry name" value="POLYNUCLEOTIDYL TRANSFERASE, RIBONUCLEASE H FOLD"/>
    <property type="match status" value="1"/>
</dbReference>
<dbReference type="EMBL" id="JABEZW010000002">
    <property type="protein sequence ID" value="MBA0758962.1"/>
    <property type="molecule type" value="Genomic_DNA"/>
</dbReference>
<evidence type="ECO:0000256" key="1">
    <source>
        <dbReference type="SAM" id="Phobius"/>
    </source>
</evidence>
<evidence type="ECO:0008006" key="4">
    <source>
        <dbReference type="Google" id="ProtNLM"/>
    </source>
</evidence>
<organism evidence="2 3">
    <name type="scientific">Gossypium trilobum</name>
    <dbReference type="NCBI Taxonomy" id="34281"/>
    <lineage>
        <taxon>Eukaryota</taxon>
        <taxon>Viridiplantae</taxon>
        <taxon>Streptophyta</taxon>
        <taxon>Embryophyta</taxon>
        <taxon>Tracheophyta</taxon>
        <taxon>Spermatophyta</taxon>
        <taxon>Magnoliopsida</taxon>
        <taxon>eudicotyledons</taxon>
        <taxon>Gunneridae</taxon>
        <taxon>Pentapetalae</taxon>
        <taxon>rosids</taxon>
        <taxon>malvids</taxon>
        <taxon>Malvales</taxon>
        <taxon>Malvaceae</taxon>
        <taxon>Malvoideae</taxon>
        <taxon>Gossypium</taxon>
    </lineage>
</organism>
<keyword evidence="1" id="KW-0812">Transmembrane</keyword>
<accession>A0A7J9DE05</accession>
<comment type="caution">
    <text evidence="2">The sequence shown here is derived from an EMBL/GenBank/DDBJ whole genome shotgun (WGS) entry which is preliminary data.</text>
</comment>
<dbReference type="AlphaFoldDB" id="A0A7J9DE05"/>
<keyword evidence="1" id="KW-1133">Transmembrane helix</keyword>
<dbReference type="PANTHER" id="PTHR33033">
    <property type="entry name" value="POLYNUCLEOTIDYL TRANSFERASE, RIBONUCLEASE H-LIKE SUPERFAMILY PROTEIN-RELATED"/>
    <property type="match status" value="1"/>
</dbReference>
<feature type="transmembrane region" description="Helical" evidence="1">
    <location>
        <begin position="6"/>
        <end position="29"/>
    </location>
</feature>